<reference evidence="2 3" key="1">
    <citation type="submission" date="2020-07" db="EMBL/GenBank/DDBJ databases">
        <authorList>
            <person name="Feng X."/>
        </authorList>
    </citation>
    <scope>NUCLEOTIDE SEQUENCE [LARGE SCALE GENOMIC DNA]</scope>
    <source>
        <strain evidence="2 3">JCM31066</strain>
    </source>
</reference>
<dbReference type="RefSeq" id="WP_185677060.1">
    <property type="nucleotide sequence ID" value="NZ_JACHVB010000063.1"/>
</dbReference>
<name>A0A842HIA4_9BACT</name>
<dbReference type="Proteomes" id="UP000546464">
    <property type="component" value="Unassembled WGS sequence"/>
</dbReference>
<feature type="chain" id="PRO_5032290790" evidence="1">
    <location>
        <begin position="22"/>
        <end position="255"/>
    </location>
</feature>
<feature type="signal peptide" evidence="1">
    <location>
        <begin position="1"/>
        <end position="21"/>
    </location>
</feature>
<proteinExistence type="predicted"/>
<evidence type="ECO:0000256" key="1">
    <source>
        <dbReference type="SAM" id="SignalP"/>
    </source>
</evidence>
<keyword evidence="3" id="KW-1185">Reference proteome</keyword>
<dbReference type="EMBL" id="JACHVB010000063">
    <property type="protein sequence ID" value="MBC2596142.1"/>
    <property type="molecule type" value="Genomic_DNA"/>
</dbReference>
<gene>
    <name evidence="2" type="ORF">H5P28_17885</name>
</gene>
<evidence type="ECO:0000313" key="2">
    <source>
        <dbReference type="EMBL" id="MBC2596142.1"/>
    </source>
</evidence>
<organism evidence="2 3">
    <name type="scientific">Ruficoccus amylovorans</name>
    <dbReference type="NCBI Taxonomy" id="1804625"/>
    <lineage>
        <taxon>Bacteria</taxon>
        <taxon>Pseudomonadati</taxon>
        <taxon>Verrucomicrobiota</taxon>
        <taxon>Opitutia</taxon>
        <taxon>Puniceicoccales</taxon>
        <taxon>Cerasicoccaceae</taxon>
        <taxon>Ruficoccus</taxon>
    </lineage>
</organism>
<keyword evidence="1" id="KW-0732">Signal</keyword>
<sequence length="255" mass="27685">MHTTALILGLSCLTLTSLSGATTELFENFDSATPDTSLGEPWVLHQADDPKLEYLVKADTQNLFGKGEGNNFLYLRDGGSQANIQLHAVIKPYGFGYSGQVEFTFYDPGISSVTKNANGLQLRLSTSDNNPGNSSTAFMIFLTNGAIYTNRPDSADINKTSRLGEYAMHQPHSLILVFNNGTSAVSYDKDRRTLESGTMDVWLDGVLIASGIEKHHTAAMRPLKNIAINGQASGMFSFFLDDIAAGSEITWVSSR</sequence>
<evidence type="ECO:0000313" key="3">
    <source>
        <dbReference type="Proteomes" id="UP000546464"/>
    </source>
</evidence>
<protein>
    <submittedName>
        <fullName evidence="2">Uncharacterized protein</fullName>
    </submittedName>
</protein>
<comment type="caution">
    <text evidence="2">The sequence shown here is derived from an EMBL/GenBank/DDBJ whole genome shotgun (WGS) entry which is preliminary data.</text>
</comment>
<accession>A0A842HIA4</accession>
<dbReference type="AlphaFoldDB" id="A0A842HIA4"/>